<evidence type="ECO:0000313" key="1">
    <source>
        <dbReference type="EMBL" id="RFA31761.1"/>
    </source>
</evidence>
<gene>
    <name evidence="1" type="ORF">CAI16_19970</name>
</gene>
<evidence type="ECO:0000313" key="2">
    <source>
        <dbReference type="Proteomes" id="UP000256488"/>
    </source>
</evidence>
<dbReference type="AlphaFoldDB" id="A0A3E0WHW7"/>
<accession>A0A3E0WHW7</accession>
<comment type="caution">
    <text evidence="1">The sequence shown here is derived from an EMBL/GenBank/DDBJ whole genome shotgun (WGS) entry which is preliminary data.</text>
</comment>
<sequence length="167" mass="19052">MENKIYIEDNFFSSGKTSIKNSRNERIGDLDLKTAFSTSITVYDIHNRELAAGKFKHFFSSNWLVSSSGEIRGTLKANWFSFAKKYTYTTHNREHQYTITSPVLSKSFTIMDERYQDVATFTRVNSFFSSPAYELTNLTDQLSAEEFIVVVMGINAMEKNQTAATSS</sequence>
<proteinExistence type="predicted"/>
<name>A0A3E0WHW7_9BACI</name>
<dbReference type="Proteomes" id="UP000256488">
    <property type="component" value="Unassembled WGS sequence"/>
</dbReference>
<protein>
    <submittedName>
        <fullName evidence="1">Uncharacterized protein</fullName>
    </submittedName>
</protein>
<dbReference type="RefSeq" id="WP_116279805.1">
    <property type="nucleotide sequence ID" value="NZ_NFZX01000107.1"/>
</dbReference>
<dbReference type="Pfam" id="PF04525">
    <property type="entry name" value="LOR"/>
    <property type="match status" value="1"/>
</dbReference>
<organism evidence="1 2">
    <name type="scientific">Virgibacillus dokdonensis</name>
    <dbReference type="NCBI Taxonomy" id="302167"/>
    <lineage>
        <taxon>Bacteria</taxon>
        <taxon>Bacillati</taxon>
        <taxon>Bacillota</taxon>
        <taxon>Bacilli</taxon>
        <taxon>Bacillales</taxon>
        <taxon>Bacillaceae</taxon>
        <taxon>Virgibacillus</taxon>
    </lineage>
</organism>
<reference evidence="1 2" key="1">
    <citation type="submission" date="2017-05" db="EMBL/GenBank/DDBJ databases">
        <title>Virgibacillus sp. AK90 isolated from a saltern of Kakinada, India.</title>
        <authorList>
            <person name="Gupta V."/>
            <person name="Sidhu C."/>
            <person name="Korpole S."/>
            <person name="Pinnaka A.K."/>
        </authorList>
    </citation>
    <scope>NUCLEOTIDE SEQUENCE [LARGE SCALE GENOMIC DNA]</scope>
    <source>
        <strain evidence="1 2">AK90</strain>
    </source>
</reference>
<dbReference type="InterPro" id="IPR007612">
    <property type="entry name" value="LOR"/>
</dbReference>
<dbReference type="EMBL" id="NFZX01000107">
    <property type="protein sequence ID" value="RFA31761.1"/>
    <property type="molecule type" value="Genomic_DNA"/>
</dbReference>